<evidence type="ECO:0000256" key="3">
    <source>
        <dbReference type="ARBA" id="ARBA00022448"/>
    </source>
</evidence>
<accession>A0A6L5JVI5</accession>
<dbReference type="InterPro" id="IPR000531">
    <property type="entry name" value="Beta-barrel_TonB"/>
</dbReference>
<evidence type="ECO:0000256" key="4">
    <source>
        <dbReference type="ARBA" id="ARBA00022452"/>
    </source>
</evidence>
<proteinExistence type="inferred from homology"/>
<evidence type="ECO:0000256" key="5">
    <source>
        <dbReference type="ARBA" id="ARBA00022692"/>
    </source>
</evidence>
<dbReference type="GO" id="GO:0044718">
    <property type="term" value="P:siderophore transmembrane transport"/>
    <property type="evidence" value="ECO:0007669"/>
    <property type="project" value="TreeGrafter"/>
</dbReference>
<dbReference type="PANTHER" id="PTHR30069:SF49">
    <property type="entry name" value="OUTER MEMBRANE PROTEIN C"/>
    <property type="match status" value="1"/>
</dbReference>
<keyword evidence="9 10" id="KW-0998">Cell outer membrane</keyword>
<dbReference type="PANTHER" id="PTHR30069">
    <property type="entry name" value="TONB-DEPENDENT OUTER MEMBRANE RECEPTOR"/>
    <property type="match status" value="1"/>
</dbReference>
<evidence type="ECO:0000256" key="1">
    <source>
        <dbReference type="ARBA" id="ARBA00004571"/>
    </source>
</evidence>
<keyword evidence="5 10" id="KW-0812">Transmembrane</keyword>
<keyword evidence="3 10" id="KW-0813">Transport</keyword>
<dbReference type="GO" id="GO:0009279">
    <property type="term" value="C:cell outer membrane"/>
    <property type="evidence" value="ECO:0007669"/>
    <property type="project" value="UniProtKB-SubCell"/>
</dbReference>
<dbReference type="NCBIfam" id="TIGR01778">
    <property type="entry name" value="TonB-copper"/>
    <property type="match status" value="1"/>
</dbReference>
<name>A0A6L5JVI5_RHOTE</name>
<evidence type="ECO:0000256" key="9">
    <source>
        <dbReference type="ARBA" id="ARBA00023237"/>
    </source>
</evidence>
<dbReference type="Pfam" id="PF07715">
    <property type="entry name" value="Plug"/>
    <property type="match status" value="1"/>
</dbReference>
<protein>
    <submittedName>
        <fullName evidence="15">TonB-dependent copper receptor</fullName>
    </submittedName>
</protein>
<dbReference type="CDD" id="cd01347">
    <property type="entry name" value="ligand_gated_channel"/>
    <property type="match status" value="1"/>
</dbReference>
<evidence type="ECO:0000313" key="16">
    <source>
        <dbReference type="Proteomes" id="UP000480275"/>
    </source>
</evidence>
<feature type="domain" description="TonB-dependent receptor-like beta-barrel" evidence="13">
    <location>
        <begin position="183"/>
        <end position="623"/>
    </location>
</feature>
<dbReference type="PROSITE" id="PS52016">
    <property type="entry name" value="TONB_DEPENDENT_REC_3"/>
    <property type="match status" value="1"/>
</dbReference>
<keyword evidence="4 10" id="KW-1134">Transmembrane beta strand</keyword>
<evidence type="ECO:0000256" key="2">
    <source>
        <dbReference type="ARBA" id="ARBA00009810"/>
    </source>
</evidence>
<evidence type="ECO:0000256" key="11">
    <source>
        <dbReference type="RuleBase" id="RU003357"/>
    </source>
</evidence>
<dbReference type="InterPro" id="IPR036942">
    <property type="entry name" value="Beta-barrel_TonB_sf"/>
</dbReference>
<dbReference type="InterPro" id="IPR037066">
    <property type="entry name" value="Plug_dom_sf"/>
</dbReference>
<gene>
    <name evidence="15" type="ORF">GHK24_03380</name>
</gene>
<dbReference type="AlphaFoldDB" id="A0A6L5JVI5"/>
<sequence length="668" mass="72822">MNAIAADEHDPGALDAVVVTAPRMDQPLTVVTDPKAPRQPLPAHDGADFLKSIPGFSVIRKGATDGDPVLRGFAGSRLGILLDGQEIYGGCGGRMDPPTAYVYPESYDRVTVIKGPQSVRYGAGQSAGVVLFERDSTRLAEAGISGNGSVTLGSAGRNDEVLSARAGTPDYYLKFGGTRAHADDYTDGNGQKIHSRYTRWSSNFALGLTPDDNTLAELAYSRSDGQAAYADRSMDGSKFARENLSLKFERRHISDLVDKIEALAYYNHVDHVMDNYSLRPNANTATSYAAMNPDRTTTGGRLAVTLTPADDWQIVVGGDAKKDRHRYRSAMMKSSAAAATAFYESLPWRDDIEFGQRGLFTEATHHLAQDSRMIGGLRIDWHDATDRRPDGYSTATSPTNTTKGATRRDTLTSGFFRYEHDIAGQGATVYAGLGHAERLPDYWELLEKDPTTQQSDFLSTKPEKTNQLDVGSKWRYGDWQTSLSAFYAKVNDYILINWDKGQTRNVNATIFGGEADASYRISSTWTTTGTLAYVRGNNDTDGKPLAQQPPLEMRLAINYDDGRLSYGALWRLVAAQNRYDLGSGNIVANGKDLGRSGGFGVFSLNAGWRPTKGSLITAGVDNVFNKAYAEFLSKSGQSSGISGADLFPPNTRINEPGRTFWLKGQIAF</sequence>
<evidence type="ECO:0000256" key="10">
    <source>
        <dbReference type="PROSITE-ProRule" id="PRU01360"/>
    </source>
</evidence>
<comment type="caution">
    <text evidence="15">The sequence shown here is derived from an EMBL/GenBank/DDBJ whole genome shotgun (WGS) entry which is preliminary data.</text>
</comment>
<comment type="similarity">
    <text evidence="2 10 11">Belongs to the TonB-dependent receptor family.</text>
</comment>
<keyword evidence="7 10" id="KW-0472">Membrane</keyword>
<feature type="domain" description="TonB-dependent receptor plug" evidence="14">
    <location>
        <begin position="26"/>
        <end position="129"/>
    </location>
</feature>
<dbReference type="InterPro" id="IPR012910">
    <property type="entry name" value="Plug_dom"/>
</dbReference>
<dbReference type="GO" id="GO:0015344">
    <property type="term" value="F:siderophore uptake transmembrane transporter activity"/>
    <property type="evidence" value="ECO:0007669"/>
    <property type="project" value="TreeGrafter"/>
</dbReference>
<dbReference type="OrthoDB" id="5332150at2"/>
<organism evidence="15 16">
    <name type="scientific">Rhodocyclus tenuis</name>
    <name type="common">Rhodospirillum tenue</name>
    <dbReference type="NCBI Taxonomy" id="1066"/>
    <lineage>
        <taxon>Bacteria</taxon>
        <taxon>Pseudomonadati</taxon>
        <taxon>Pseudomonadota</taxon>
        <taxon>Betaproteobacteria</taxon>
        <taxon>Rhodocyclales</taxon>
        <taxon>Rhodocyclaceae</taxon>
        <taxon>Rhodocyclus</taxon>
    </lineage>
</organism>
<keyword evidence="8 15" id="KW-0675">Receptor</keyword>
<evidence type="ECO:0000256" key="12">
    <source>
        <dbReference type="SAM" id="MobiDB-lite"/>
    </source>
</evidence>
<reference evidence="15 16" key="1">
    <citation type="submission" date="2019-10" db="EMBL/GenBank/DDBJ databases">
        <title>Whole-genome sequence of the purple nonsulfur photosynthetic bacterium Rhodocyclus tenuis.</title>
        <authorList>
            <person name="Kyndt J.A."/>
            <person name="Meyer T.E."/>
        </authorList>
    </citation>
    <scope>NUCLEOTIDE SEQUENCE [LARGE SCALE GENOMIC DNA]</scope>
    <source>
        <strain evidence="15 16">DSM 110</strain>
    </source>
</reference>
<dbReference type="Gene3D" id="2.170.130.10">
    <property type="entry name" value="TonB-dependent receptor, plug domain"/>
    <property type="match status" value="1"/>
</dbReference>
<feature type="compositionally biased region" description="Polar residues" evidence="12">
    <location>
        <begin position="393"/>
        <end position="404"/>
    </location>
</feature>
<evidence type="ECO:0000313" key="15">
    <source>
        <dbReference type="EMBL" id="MQY50822.1"/>
    </source>
</evidence>
<evidence type="ECO:0000256" key="8">
    <source>
        <dbReference type="ARBA" id="ARBA00023170"/>
    </source>
</evidence>
<evidence type="ECO:0000256" key="6">
    <source>
        <dbReference type="ARBA" id="ARBA00023077"/>
    </source>
</evidence>
<keyword evidence="6 11" id="KW-0798">TonB box</keyword>
<evidence type="ECO:0000259" key="14">
    <source>
        <dbReference type="Pfam" id="PF07715"/>
    </source>
</evidence>
<dbReference type="SUPFAM" id="SSF56935">
    <property type="entry name" value="Porins"/>
    <property type="match status" value="1"/>
</dbReference>
<dbReference type="InterPro" id="IPR010100">
    <property type="entry name" value="TonB-dep_Cu_rcpt"/>
</dbReference>
<evidence type="ECO:0000259" key="13">
    <source>
        <dbReference type="Pfam" id="PF00593"/>
    </source>
</evidence>
<dbReference type="InterPro" id="IPR039426">
    <property type="entry name" value="TonB-dep_rcpt-like"/>
</dbReference>
<dbReference type="Gene3D" id="2.40.170.20">
    <property type="entry name" value="TonB-dependent receptor, beta-barrel domain"/>
    <property type="match status" value="1"/>
</dbReference>
<dbReference type="EMBL" id="WIXJ01000002">
    <property type="protein sequence ID" value="MQY50822.1"/>
    <property type="molecule type" value="Genomic_DNA"/>
</dbReference>
<comment type="subcellular location">
    <subcellularLocation>
        <location evidence="1 10">Cell outer membrane</location>
        <topology evidence="1 10">Multi-pass membrane protein</topology>
    </subcellularLocation>
</comment>
<dbReference type="Proteomes" id="UP000480275">
    <property type="component" value="Unassembled WGS sequence"/>
</dbReference>
<feature type="region of interest" description="Disordered" evidence="12">
    <location>
        <begin position="386"/>
        <end position="406"/>
    </location>
</feature>
<evidence type="ECO:0000256" key="7">
    <source>
        <dbReference type="ARBA" id="ARBA00023136"/>
    </source>
</evidence>
<dbReference type="Pfam" id="PF00593">
    <property type="entry name" value="TonB_dep_Rec_b-barrel"/>
    <property type="match status" value="1"/>
</dbReference>